<comment type="caution">
    <text evidence="1">The sequence shown here is derived from an EMBL/GenBank/DDBJ whole genome shotgun (WGS) entry which is preliminary data.</text>
</comment>
<evidence type="ECO:0000313" key="1">
    <source>
        <dbReference type="EMBL" id="PRP97535.1"/>
    </source>
</evidence>
<accession>A0A2S9XXD9</accession>
<keyword evidence="2" id="KW-1185">Reference proteome</keyword>
<evidence type="ECO:0000313" key="2">
    <source>
        <dbReference type="Proteomes" id="UP000237968"/>
    </source>
</evidence>
<evidence type="ECO:0008006" key="3">
    <source>
        <dbReference type="Google" id="ProtNLM"/>
    </source>
</evidence>
<gene>
    <name evidence="1" type="ORF">ENSA5_33320</name>
</gene>
<dbReference type="AlphaFoldDB" id="A0A2S9XXD9"/>
<dbReference type="Proteomes" id="UP000237968">
    <property type="component" value="Unassembled WGS sequence"/>
</dbReference>
<dbReference type="EMBL" id="PVNK01000153">
    <property type="protein sequence ID" value="PRP97535.1"/>
    <property type="molecule type" value="Genomic_DNA"/>
</dbReference>
<dbReference type="RefSeq" id="WP_106392687.1">
    <property type="nucleotide sequence ID" value="NZ_PVNK01000153.1"/>
</dbReference>
<dbReference type="OrthoDB" id="5378915at2"/>
<reference evidence="1 2" key="1">
    <citation type="submission" date="2018-03" db="EMBL/GenBank/DDBJ databases">
        <title>Draft Genome Sequences of the Obligatory Marine Myxobacteria Enhygromyxa salina SWB005.</title>
        <authorList>
            <person name="Poehlein A."/>
            <person name="Moghaddam J.A."/>
            <person name="Harms H."/>
            <person name="Alanjari M."/>
            <person name="Koenig G.M."/>
            <person name="Daniel R."/>
            <person name="Schaeberle T.F."/>
        </authorList>
    </citation>
    <scope>NUCLEOTIDE SEQUENCE [LARGE SCALE GENOMIC DNA]</scope>
    <source>
        <strain evidence="1 2">SWB005</strain>
    </source>
</reference>
<dbReference type="Gene3D" id="3.40.30.10">
    <property type="entry name" value="Glutaredoxin"/>
    <property type="match status" value="1"/>
</dbReference>
<dbReference type="InterPro" id="IPR036249">
    <property type="entry name" value="Thioredoxin-like_sf"/>
</dbReference>
<organism evidence="1 2">
    <name type="scientific">Enhygromyxa salina</name>
    <dbReference type="NCBI Taxonomy" id="215803"/>
    <lineage>
        <taxon>Bacteria</taxon>
        <taxon>Pseudomonadati</taxon>
        <taxon>Myxococcota</taxon>
        <taxon>Polyangia</taxon>
        <taxon>Nannocystales</taxon>
        <taxon>Nannocystaceae</taxon>
        <taxon>Enhygromyxa</taxon>
    </lineage>
</organism>
<proteinExistence type="predicted"/>
<sequence length="180" mass="18631">MSILIALGLVALAIATVGVSVAFRAVAGPRGSTLPAGESPSLAPRQAPAQGSSGAHVVVHLHAGAALAAQLREHANAAEARGLRPFFEFSARWCPPSRMFGELLDDPRMQAGLAGVYLIRAELDAFKDDPRTRELGTVAVPVFYELDANGQSTGRSITGAAWGADTAENMSATMAGFFAG</sequence>
<name>A0A2S9XXD9_9BACT</name>
<dbReference type="SUPFAM" id="SSF52833">
    <property type="entry name" value="Thioredoxin-like"/>
    <property type="match status" value="1"/>
</dbReference>
<protein>
    <recommendedName>
        <fullName evidence="3">Thioredoxin domain-containing protein</fullName>
    </recommendedName>
</protein>